<proteinExistence type="predicted"/>
<gene>
    <name evidence="1" type="ORF">JL2886_03372</name>
    <name evidence="2" type="ORF">PXK24_11830</name>
</gene>
<sequence>MDKKSIILDFLNAALGDPGDFDLGRYFTEEATFCGPVTGGQIIPMMEWVEFKLVVQGLVGPSSFEVMNAIEQDDWISMRIRISAKCLSTAEMIVAYDCLMARFEGDRIAEYIGHMDYFTFFQDLGLIPPGSLHACLSGQRMVWE</sequence>
<organism evidence="1 3">
    <name type="scientific">Phaeobacter gallaeciensis</name>
    <dbReference type="NCBI Taxonomy" id="60890"/>
    <lineage>
        <taxon>Bacteria</taxon>
        <taxon>Pseudomonadati</taxon>
        <taxon>Pseudomonadota</taxon>
        <taxon>Alphaproteobacteria</taxon>
        <taxon>Rhodobacterales</taxon>
        <taxon>Roseobacteraceae</taxon>
        <taxon>Phaeobacter</taxon>
    </lineage>
</organism>
<evidence type="ECO:0000313" key="1">
    <source>
        <dbReference type="EMBL" id="ANP38251.1"/>
    </source>
</evidence>
<evidence type="ECO:0000313" key="4">
    <source>
        <dbReference type="Proteomes" id="UP001218364"/>
    </source>
</evidence>
<evidence type="ECO:0000313" key="2">
    <source>
        <dbReference type="EMBL" id="MDE4166384.1"/>
    </source>
</evidence>
<dbReference type="Proteomes" id="UP001218364">
    <property type="component" value="Unassembled WGS sequence"/>
</dbReference>
<dbReference type="OrthoDB" id="7844074at2"/>
<dbReference type="EMBL" id="JARCJK010000005">
    <property type="protein sequence ID" value="MDE4166384.1"/>
    <property type="molecule type" value="Genomic_DNA"/>
</dbReference>
<dbReference type="AlphaFoldDB" id="A0A1B0ZW24"/>
<reference evidence="2 4" key="2">
    <citation type="submission" date="2023-02" db="EMBL/GenBank/DDBJ databases">
        <title>Population genomics of bacteria associated with diatom.</title>
        <authorList>
            <person name="Xie J."/>
            <person name="Wang H."/>
        </authorList>
    </citation>
    <scope>NUCLEOTIDE SEQUENCE [LARGE SCALE GENOMIC DNA]</scope>
    <source>
        <strain evidence="2 4">PT47_8</strain>
    </source>
</reference>
<evidence type="ECO:0008006" key="5">
    <source>
        <dbReference type="Google" id="ProtNLM"/>
    </source>
</evidence>
<dbReference type="EMBL" id="CP015124">
    <property type="protein sequence ID" value="ANP38251.1"/>
    <property type="molecule type" value="Genomic_DNA"/>
</dbReference>
<protein>
    <recommendedName>
        <fullName evidence="5">Nuclear transport factor 2 family protein</fullName>
    </recommendedName>
</protein>
<dbReference type="SUPFAM" id="SSF54427">
    <property type="entry name" value="NTF2-like"/>
    <property type="match status" value="1"/>
</dbReference>
<accession>A0A1B0ZW24</accession>
<reference evidence="1 3" key="1">
    <citation type="submission" date="2016-04" db="EMBL/GenBank/DDBJ databases">
        <authorList>
            <person name="Evans L.H."/>
            <person name="Alamgir A."/>
            <person name="Owens N."/>
            <person name="Weber N.D."/>
            <person name="Virtaneva K."/>
            <person name="Barbian K."/>
            <person name="Babar A."/>
            <person name="Rosenke K."/>
        </authorList>
    </citation>
    <scope>NUCLEOTIDE SEQUENCE [LARGE SCALE GENOMIC DNA]</scope>
    <source>
        <strain evidence="1 3">JL2886</strain>
    </source>
</reference>
<evidence type="ECO:0000313" key="3">
    <source>
        <dbReference type="Proteomes" id="UP000092565"/>
    </source>
</evidence>
<dbReference type="Proteomes" id="UP000092565">
    <property type="component" value="Chromosome"/>
</dbReference>
<name>A0A1B0ZW24_9RHOB</name>
<dbReference type="InterPro" id="IPR032710">
    <property type="entry name" value="NTF2-like_dom_sf"/>
</dbReference>
<keyword evidence="3" id="KW-1185">Reference proteome</keyword>
<dbReference type="RefSeq" id="WP_065272937.1">
    <property type="nucleotide sequence ID" value="NZ_CP015124.1"/>
</dbReference>
<dbReference type="Gene3D" id="3.10.450.50">
    <property type="match status" value="1"/>
</dbReference>